<dbReference type="NCBIfam" id="NF006203">
    <property type="entry name" value="PRK08327.1"/>
    <property type="match status" value="1"/>
</dbReference>
<dbReference type="GO" id="GO:0005739">
    <property type="term" value="C:mitochondrion"/>
    <property type="evidence" value="ECO:0007669"/>
    <property type="project" value="TreeGrafter"/>
</dbReference>
<dbReference type="InterPro" id="IPR011766">
    <property type="entry name" value="TPP_enzyme_TPP-bd"/>
</dbReference>
<dbReference type="Pfam" id="PF02776">
    <property type="entry name" value="TPP_enzyme_N"/>
    <property type="match status" value="1"/>
</dbReference>
<dbReference type="GO" id="GO:0003984">
    <property type="term" value="F:acetolactate synthase activity"/>
    <property type="evidence" value="ECO:0007669"/>
    <property type="project" value="TreeGrafter"/>
</dbReference>
<dbReference type="CDD" id="cd07035">
    <property type="entry name" value="TPP_PYR_POX_like"/>
    <property type="match status" value="1"/>
</dbReference>
<dbReference type="Pfam" id="PF02775">
    <property type="entry name" value="TPP_enzyme_C"/>
    <property type="match status" value="1"/>
</dbReference>
<evidence type="ECO:0000313" key="7">
    <source>
        <dbReference type="EMBL" id="KAH7369249.1"/>
    </source>
</evidence>
<keyword evidence="8" id="KW-1185">Reference proteome</keyword>
<proteinExistence type="inferred from homology"/>
<dbReference type="Gene3D" id="3.40.50.1220">
    <property type="entry name" value="TPP-binding domain"/>
    <property type="match status" value="1"/>
</dbReference>
<evidence type="ECO:0000259" key="6">
    <source>
        <dbReference type="Pfam" id="PF02776"/>
    </source>
</evidence>
<evidence type="ECO:0000256" key="2">
    <source>
        <dbReference type="ARBA" id="ARBA00023052"/>
    </source>
</evidence>
<dbReference type="SUPFAM" id="SSF52518">
    <property type="entry name" value="Thiamin diphosphate-binding fold (THDP-binding)"/>
    <property type="match status" value="2"/>
</dbReference>
<dbReference type="AlphaFoldDB" id="A0A8K0TT88"/>
<dbReference type="InterPro" id="IPR012000">
    <property type="entry name" value="Thiamin_PyroP_enz_cen_dom"/>
</dbReference>
<gene>
    <name evidence="7" type="ORF">B0T11DRAFT_296773</name>
</gene>
<dbReference type="SUPFAM" id="SSF52467">
    <property type="entry name" value="DHS-like NAD/FAD-binding domain"/>
    <property type="match status" value="1"/>
</dbReference>
<evidence type="ECO:0000313" key="8">
    <source>
        <dbReference type="Proteomes" id="UP000813385"/>
    </source>
</evidence>
<evidence type="ECO:0000259" key="5">
    <source>
        <dbReference type="Pfam" id="PF02775"/>
    </source>
</evidence>
<dbReference type="GO" id="GO:0050660">
    <property type="term" value="F:flavin adenine dinucleotide binding"/>
    <property type="evidence" value="ECO:0007669"/>
    <property type="project" value="TreeGrafter"/>
</dbReference>
<feature type="domain" description="Thiamine pyrophosphate enzyme TPP-binding" evidence="5">
    <location>
        <begin position="391"/>
        <end position="548"/>
    </location>
</feature>
<keyword evidence="2 3" id="KW-0786">Thiamine pyrophosphate</keyword>
<dbReference type="EMBL" id="JAGPXD010000002">
    <property type="protein sequence ID" value="KAH7369249.1"/>
    <property type="molecule type" value="Genomic_DNA"/>
</dbReference>
<dbReference type="InterPro" id="IPR029035">
    <property type="entry name" value="DHS-like_NAD/FAD-binding_dom"/>
</dbReference>
<protein>
    <submittedName>
        <fullName evidence="7">Thiamine pyrophosphate enzyme</fullName>
    </submittedName>
</protein>
<dbReference type="InterPro" id="IPR012001">
    <property type="entry name" value="Thiamin_PyroP_enz_TPP-bd_dom"/>
</dbReference>
<dbReference type="InterPro" id="IPR029061">
    <property type="entry name" value="THDP-binding"/>
</dbReference>
<accession>A0A8K0TT88</accession>
<dbReference type="Proteomes" id="UP000813385">
    <property type="component" value="Unassembled WGS sequence"/>
</dbReference>
<comment type="caution">
    <text evidence="7">The sequence shown here is derived from an EMBL/GenBank/DDBJ whole genome shotgun (WGS) entry which is preliminary data.</text>
</comment>
<feature type="domain" description="Thiamine pyrophosphate enzyme central" evidence="4">
    <location>
        <begin position="178"/>
        <end position="283"/>
    </location>
</feature>
<dbReference type="PANTHER" id="PTHR18968:SF164">
    <property type="entry name" value="PYRUVATE DECARBOXYLASE"/>
    <property type="match status" value="1"/>
</dbReference>
<evidence type="ECO:0000256" key="3">
    <source>
        <dbReference type="RuleBase" id="RU362132"/>
    </source>
</evidence>
<dbReference type="OrthoDB" id="2867507at2759"/>
<dbReference type="InterPro" id="IPR045229">
    <property type="entry name" value="TPP_enz"/>
</dbReference>
<dbReference type="Pfam" id="PF00205">
    <property type="entry name" value="TPP_enzyme_M"/>
    <property type="match status" value="1"/>
</dbReference>
<dbReference type="Gene3D" id="3.40.50.970">
    <property type="match status" value="2"/>
</dbReference>
<dbReference type="GO" id="GO:0009097">
    <property type="term" value="P:isoleucine biosynthetic process"/>
    <property type="evidence" value="ECO:0007669"/>
    <property type="project" value="TreeGrafter"/>
</dbReference>
<dbReference type="GO" id="GO:0009099">
    <property type="term" value="P:L-valine biosynthetic process"/>
    <property type="evidence" value="ECO:0007669"/>
    <property type="project" value="TreeGrafter"/>
</dbReference>
<organism evidence="7 8">
    <name type="scientific">Plectosphaerella cucumerina</name>
    <dbReference type="NCBI Taxonomy" id="40658"/>
    <lineage>
        <taxon>Eukaryota</taxon>
        <taxon>Fungi</taxon>
        <taxon>Dikarya</taxon>
        <taxon>Ascomycota</taxon>
        <taxon>Pezizomycotina</taxon>
        <taxon>Sordariomycetes</taxon>
        <taxon>Hypocreomycetidae</taxon>
        <taxon>Glomerellales</taxon>
        <taxon>Plectosphaerellaceae</taxon>
        <taxon>Plectosphaerella</taxon>
    </lineage>
</organism>
<comment type="similarity">
    <text evidence="1 3">Belongs to the TPP enzyme family.</text>
</comment>
<evidence type="ECO:0000256" key="1">
    <source>
        <dbReference type="ARBA" id="ARBA00007812"/>
    </source>
</evidence>
<evidence type="ECO:0000259" key="4">
    <source>
        <dbReference type="Pfam" id="PF00205"/>
    </source>
</evidence>
<feature type="domain" description="Thiamine pyrophosphate enzyme N-terminal TPP-binding" evidence="6">
    <location>
        <begin position="16"/>
        <end position="104"/>
    </location>
</feature>
<reference evidence="7" key="1">
    <citation type="journal article" date="2021" name="Nat. Commun.">
        <title>Genetic determinants of endophytism in the Arabidopsis root mycobiome.</title>
        <authorList>
            <person name="Mesny F."/>
            <person name="Miyauchi S."/>
            <person name="Thiergart T."/>
            <person name="Pickel B."/>
            <person name="Atanasova L."/>
            <person name="Karlsson M."/>
            <person name="Huettel B."/>
            <person name="Barry K.W."/>
            <person name="Haridas S."/>
            <person name="Chen C."/>
            <person name="Bauer D."/>
            <person name="Andreopoulos W."/>
            <person name="Pangilinan J."/>
            <person name="LaButti K."/>
            <person name="Riley R."/>
            <person name="Lipzen A."/>
            <person name="Clum A."/>
            <person name="Drula E."/>
            <person name="Henrissat B."/>
            <person name="Kohler A."/>
            <person name="Grigoriev I.V."/>
            <person name="Martin F.M."/>
            <person name="Hacquard S."/>
        </authorList>
    </citation>
    <scope>NUCLEOTIDE SEQUENCE</scope>
    <source>
        <strain evidence="7">MPI-CAGE-AT-0016</strain>
    </source>
</reference>
<sequence>MEALARGTTLKGVKFPRVITCPHEMVAMSMADGFARLTGKPQCVLVHVDVGTQTLGCAVHNASVARCPVLIFAGLSPFTLEGEMRGSRTEYIHWLQDAPDQKQIVSQYCRYTAEIKTGKNIKQVLNRALQFATSNPKGPVYLTGAREVMEEEISPYTLDQTVWEAVSPTALPLEAVELIVSTLADAEKPLIIVGYSGRNHATVSELVRLAESIPGIRVLDALGSDVCFPYTHRASLGVRIGQDASIEEADVILVLDCDVAWIPTQCKPRADAIIIHIDVDPLKQNMPLYYIPAFRRYRADAETALQQLNKHISQHPRYAGLSIQDPHVSRWESLAKTNEARMLELDGLAKPPSDESLYPTTSFLTAELRRQCPEDTIWCIEAVTNAMPIYNQLRVDKPGHLVNCGGGGLGWSGGATLGIKLATDFLAREAGDGLGHGKFVCEIVGDGTFLFGCPATVYWVARRYELPTLTVILSNKGWNAPRNSLQLLHPTGFAAATTNEELNISFSPTPDYAGIAKAAAGGNAWAGVASSVRDLKDMIPEAVKAVQKGISAILEVRLSGSW</sequence>
<dbReference type="GO" id="GO:0005948">
    <property type="term" value="C:acetolactate synthase complex"/>
    <property type="evidence" value="ECO:0007669"/>
    <property type="project" value="TreeGrafter"/>
</dbReference>
<dbReference type="PANTHER" id="PTHR18968">
    <property type="entry name" value="THIAMINE PYROPHOSPHATE ENZYMES"/>
    <property type="match status" value="1"/>
</dbReference>
<name>A0A8K0TT88_9PEZI</name>
<dbReference type="GO" id="GO:0000287">
    <property type="term" value="F:magnesium ion binding"/>
    <property type="evidence" value="ECO:0007669"/>
    <property type="project" value="InterPro"/>
</dbReference>
<dbReference type="GO" id="GO:0030976">
    <property type="term" value="F:thiamine pyrophosphate binding"/>
    <property type="evidence" value="ECO:0007669"/>
    <property type="project" value="InterPro"/>
</dbReference>